<keyword evidence="3" id="KW-0804">Transcription</keyword>
<evidence type="ECO:0000256" key="4">
    <source>
        <dbReference type="PROSITE-ProRule" id="PRU00169"/>
    </source>
</evidence>
<dbReference type="EMBL" id="JBHUMY010000032">
    <property type="protein sequence ID" value="MFD2662816.1"/>
    <property type="molecule type" value="Genomic_DNA"/>
</dbReference>
<dbReference type="InterPro" id="IPR001789">
    <property type="entry name" value="Sig_transdc_resp-reg_receiver"/>
</dbReference>
<dbReference type="Pfam" id="PF12833">
    <property type="entry name" value="HTH_18"/>
    <property type="match status" value="1"/>
</dbReference>
<protein>
    <submittedName>
        <fullName evidence="7">Response regulator</fullName>
    </submittedName>
</protein>
<gene>
    <name evidence="7" type="ORF">ACFSW5_21405</name>
</gene>
<keyword evidence="1" id="KW-0805">Transcription regulation</keyword>
<reference evidence="8" key="1">
    <citation type="journal article" date="2019" name="Int. J. Syst. Evol. Microbiol.">
        <title>The Global Catalogue of Microorganisms (GCM) 10K type strain sequencing project: providing services to taxonomists for standard genome sequencing and annotation.</title>
        <authorList>
            <consortium name="The Broad Institute Genomics Platform"/>
            <consortium name="The Broad Institute Genome Sequencing Center for Infectious Disease"/>
            <person name="Wu L."/>
            <person name="Ma J."/>
        </authorList>
    </citation>
    <scope>NUCLEOTIDE SEQUENCE [LARGE SCALE GENOMIC DNA]</scope>
    <source>
        <strain evidence="8">TISTR 1827</strain>
    </source>
</reference>
<dbReference type="RefSeq" id="WP_379277687.1">
    <property type="nucleotide sequence ID" value="NZ_JBHUGT010000035.1"/>
</dbReference>
<comment type="caution">
    <text evidence="7">The sequence shown here is derived from an EMBL/GenBank/DDBJ whole genome shotgun (WGS) entry which is preliminary data.</text>
</comment>
<evidence type="ECO:0000259" key="6">
    <source>
        <dbReference type="PROSITE" id="PS50110"/>
    </source>
</evidence>
<proteinExistence type="predicted"/>
<dbReference type="InterPro" id="IPR009057">
    <property type="entry name" value="Homeodomain-like_sf"/>
</dbReference>
<dbReference type="Proteomes" id="UP001597493">
    <property type="component" value="Unassembled WGS sequence"/>
</dbReference>
<name>A0ABW5R3E3_9BACL</name>
<dbReference type="SMART" id="SM00448">
    <property type="entry name" value="REC"/>
    <property type="match status" value="1"/>
</dbReference>
<dbReference type="PRINTS" id="PR00032">
    <property type="entry name" value="HTHARAC"/>
</dbReference>
<dbReference type="PROSITE" id="PS01124">
    <property type="entry name" value="HTH_ARAC_FAMILY_2"/>
    <property type="match status" value="1"/>
</dbReference>
<dbReference type="PANTHER" id="PTHR43280">
    <property type="entry name" value="ARAC-FAMILY TRANSCRIPTIONAL REGULATOR"/>
    <property type="match status" value="1"/>
</dbReference>
<dbReference type="CDD" id="cd17536">
    <property type="entry name" value="REC_YesN-like"/>
    <property type="match status" value="1"/>
</dbReference>
<evidence type="ECO:0000313" key="7">
    <source>
        <dbReference type="EMBL" id="MFD2662816.1"/>
    </source>
</evidence>
<evidence type="ECO:0000256" key="2">
    <source>
        <dbReference type="ARBA" id="ARBA00023125"/>
    </source>
</evidence>
<feature type="domain" description="Response regulatory" evidence="6">
    <location>
        <begin position="4"/>
        <end position="121"/>
    </location>
</feature>
<keyword evidence="4" id="KW-0597">Phosphoprotein</keyword>
<dbReference type="SUPFAM" id="SSF52172">
    <property type="entry name" value="CheY-like"/>
    <property type="match status" value="1"/>
</dbReference>
<dbReference type="InterPro" id="IPR020449">
    <property type="entry name" value="Tscrpt_reg_AraC-type_HTH"/>
</dbReference>
<keyword evidence="2" id="KW-0238">DNA-binding</keyword>
<dbReference type="Gene3D" id="1.10.10.60">
    <property type="entry name" value="Homeodomain-like"/>
    <property type="match status" value="2"/>
</dbReference>
<feature type="domain" description="HTH araC/xylS-type" evidence="5">
    <location>
        <begin position="433"/>
        <end position="531"/>
    </location>
</feature>
<evidence type="ECO:0000256" key="1">
    <source>
        <dbReference type="ARBA" id="ARBA00023015"/>
    </source>
</evidence>
<feature type="modified residue" description="4-aspartylphosphate" evidence="4">
    <location>
        <position position="56"/>
    </location>
</feature>
<evidence type="ECO:0000313" key="8">
    <source>
        <dbReference type="Proteomes" id="UP001597493"/>
    </source>
</evidence>
<dbReference type="PANTHER" id="PTHR43280:SF10">
    <property type="entry name" value="REGULATORY PROTEIN POCR"/>
    <property type="match status" value="1"/>
</dbReference>
<evidence type="ECO:0000259" key="5">
    <source>
        <dbReference type="PROSITE" id="PS01124"/>
    </source>
</evidence>
<sequence length="540" mass="62202">MNGKVLLVDDEPHITRNLEKVIPWEMLGLTVAGVARNGLEALERLESEPIDLVLCDIRMPLMDGLELVRIIREKDLGCDIIMLSGYQDFSYTRSAIQYGVKDYMLKPIPYDELTGVIARIMSARRSRIKQENEEKQKLGKIFDLVSEKLLYDILMDYADPGAGGWLYEGDERRLLERRYVLIVLDMDIGSEKAKDWRGWEDKERKLWNFAVCNVLRDQLRETGLRHAVIQMRDGEWCVLIACEETDNCSLDQTQQWAIALLSALRTHVKLAFYAAVYRDVLSVEKLSSAYKQIQLCMMLSPNTQEVMIVSSDRTGLSQANQAIFDISGQMAAAIKRGDAPGIERELGSLSTQLQNMSEQSRGRIMPMLHYFMLNMVRELKEMGALSKENEDRLWHKLDHRFAVKDLLAVIRQVTAALGERSLDKKKQSERLMREVRLFLERNLYRDLSVEEAATHVGLSPSYFSLLFKQTFGVTFIEYVTRQRMEKAKQLLSETQTSITQIAKEVGYAERRYFTKVFIKYTGDNPSDFRSKFGIAGRQHE</sequence>
<dbReference type="Gene3D" id="3.40.50.2300">
    <property type="match status" value="1"/>
</dbReference>
<keyword evidence="8" id="KW-1185">Reference proteome</keyword>
<accession>A0ABW5R3E3</accession>
<evidence type="ECO:0000256" key="3">
    <source>
        <dbReference type="ARBA" id="ARBA00023163"/>
    </source>
</evidence>
<organism evidence="7 8">
    <name type="scientific">Paenibacillus thailandensis</name>
    <dbReference type="NCBI Taxonomy" id="393250"/>
    <lineage>
        <taxon>Bacteria</taxon>
        <taxon>Bacillati</taxon>
        <taxon>Bacillota</taxon>
        <taxon>Bacilli</taxon>
        <taxon>Bacillales</taxon>
        <taxon>Paenibacillaceae</taxon>
        <taxon>Paenibacillus</taxon>
    </lineage>
</organism>
<dbReference type="SMART" id="SM00342">
    <property type="entry name" value="HTH_ARAC"/>
    <property type="match status" value="1"/>
</dbReference>
<dbReference type="PROSITE" id="PS50110">
    <property type="entry name" value="RESPONSE_REGULATORY"/>
    <property type="match status" value="1"/>
</dbReference>
<dbReference type="Pfam" id="PF00072">
    <property type="entry name" value="Response_reg"/>
    <property type="match status" value="1"/>
</dbReference>
<dbReference type="InterPro" id="IPR018060">
    <property type="entry name" value="HTH_AraC"/>
</dbReference>
<dbReference type="InterPro" id="IPR011006">
    <property type="entry name" value="CheY-like_superfamily"/>
</dbReference>
<dbReference type="SUPFAM" id="SSF46689">
    <property type="entry name" value="Homeodomain-like"/>
    <property type="match status" value="2"/>
</dbReference>